<feature type="domain" description="AIPP2-like SPOC-like" evidence="6">
    <location>
        <begin position="85"/>
        <end position="160"/>
    </location>
</feature>
<evidence type="ECO:0000313" key="7">
    <source>
        <dbReference type="EMBL" id="RDX90335.1"/>
    </source>
</evidence>
<evidence type="ECO:0000256" key="1">
    <source>
        <dbReference type="ARBA" id="ARBA00022723"/>
    </source>
</evidence>
<keyword evidence="1" id="KW-0479">Metal-binding</keyword>
<evidence type="ECO:0000256" key="5">
    <source>
        <dbReference type="ARBA" id="ARBA00023163"/>
    </source>
</evidence>
<sequence length="304" mass="34599">DCTPAPTNPKKCGYEELRKSKRISHAAEAKYKRVKMQKESVAIRKPKSVRSSEGFPAECLRKNDIEKRQPILEEKNVILGQFILNNATDFGLVAYASSKACSKVHSAVTTLPRLLDVGMLLRCATWPESFDMFPPNGDSIDLYFLPQYERYASSMHYILHTDFYKIWIASDTNIERDFLSLVMQLKSNPQDFCKQPCSRNLWVSMFQVRSYADFYPLISKRHAPAGLGTPTVTVYRQGSGWPYTKLAKLTTAAYLSTSSLTMHTDEIFDLNLRLFTNRENGWSNTKLAKLTTTTYLSTSSCDYA</sequence>
<dbReference type="OrthoDB" id="1932206at2759"/>
<evidence type="ECO:0000259" key="6">
    <source>
        <dbReference type="Pfam" id="PF23121"/>
    </source>
</evidence>
<accession>A0A371GIF7</accession>
<dbReference type="Proteomes" id="UP000257109">
    <property type="component" value="Unassembled WGS sequence"/>
</dbReference>
<dbReference type="GO" id="GO:0008270">
    <property type="term" value="F:zinc ion binding"/>
    <property type="evidence" value="ECO:0007669"/>
    <property type="project" value="UniProtKB-KW"/>
</dbReference>
<reference evidence="7" key="1">
    <citation type="submission" date="2018-05" db="EMBL/GenBank/DDBJ databases">
        <title>Draft genome of Mucuna pruriens seed.</title>
        <authorList>
            <person name="Nnadi N.E."/>
            <person name="Vos R."/>
            <person name="Hasami M.H."/>
            <person name="Devisetty U.K."/>
            <person name="Aguiy J.C."/>
        </authorList>
    </citation>
    <scope>NUCLEOTIDE SEQUENCE [LARGE SCALE GENOMIC DNA]</scope>
    <source>
        <strain evidence="7">JCA_2017</strain>
    </source>
</reference>
<evidence type="ECO:0000256" key="2">
    <source>
        <dbReference type="ARBA" id="ARBA00022771"/>
    </source>
</evidence>
<keyword evidence="3" id="KW-0862">Zinc</keyword>
<dbReference type="PANTHER" id="PTHR33304:SF49">
    <property type="entry name" value="OS12G0161500 PROTEIN"/>
    <property type="match status" value="1"/>
</dbReference>
<dbReference type="Pfam" id="PF23121">
    <property type="entry name" value="SPOC_AIPP2"/>
    <property type="match status" value="1"/>
</dbReference>
<keyword evidence="2" id="KW-0863">Zinc-finger</keyword>
<organism evidence="7 8">
    <name type="scientific">Mucuna pruriens</name>
    <name type="common">Velvet bean</name>
    <name type="synonym">Dolichos pruriens</name>
    <dbReference type="NCBI Taxonomy" id="157652"/>
    <lineage>
        <taxon>Eukaryota</taxon>
        <taxon>Viridiplantae</taxon>
        <taxon>Streptophyta</taxon>
        <taxon>Embryophyta</taxon>
        <taxon>Tracheophyta</taxon>
        <taxon>Spermatophyta</taxon>
        <taxon>Magnoliopsida</taxon>
        <taxon>eudicotyledons</taxon>
        <taxon>Gunneridae</taxon>
        <taxon>Pentapetalae</taxon>
        <taxon>rosids</taxon>
        <taxon>fabids</taxon>
        <taxon>Fabales</taxon>
        <taxon>Fabaceae</taxon>
        <taxon>Papilionoideae</taxon>
        <taxon>50 kb inversion clade</taxon>
        <taxon>NPAAA clade</taxon>
        <taxon>indigoferoid/millettioid clade</taxon>
        <taxon>Phaseoleae</taxon>
        <taxon>Mucuna</taxon>
    </lineage>
</organism>
<feature type="non-terminal residue" evidence="7">
    <location>
        <position position="1"/>
    </location>
</feature>
<evidence type="ECO:0000256" key="4">
    <source>
        <dbReference type="ARBA" id="ARBA00023015"/>
    </source>
</evidence>
<dbReference type="EMBL" id="QJKJ01005426">
    <property type="protein sequence ID" value="RDX90335.1"/>
    <property type="molecule type" value="Genomic_DNA"/>
</dbReference>
<feature type="non-terminal residue" evidence="7">
    <location>
        <position position="304"/>
    </location>
</feature>
<comment type="caution">
    <text evidence="7">The sequence shown here is derived from an EMBL/GenBank/DDBJ whole genome shotgun (WGS) entry which is preliminary data.</text>
</comment>
<dbReference type="AlphaFoldDB" id="A0A371GIF7"/>
<dbReference type="InterPro" id="IPR049914">
    <property type="entry name" value="PHD1-3/5-6"/>
</dbReference>
<protein>
    <recommendedName>
        <fullName evidence="6">AIPP2-like SPOC-like domain-containing protein</fullName>
    </recommendedName>
</protein>
<evidence type="ECO:0000313" key="8">
    <source>
        <dbReference type="Proteomes" id="UP000257109"/>
    </source>
</evidence>
<proteinExistence type="predicted"/>
<keyword evidence="4" id="KW-0805">Transcription regulation</keyword>
<dbReference type="STRING" id="157652.A0A371GIF7"/>
<dbReference type="InterPro" id="IPR056280">
    <property type="entry name" value="AIPP2-like_SPOC"/>
</dbReference>
<evidence type="ECO:0000256" key="3">
    <source>
        <dbReference type="ARBA" id="ARBA00022833"/>
    </source>
</evidence>
<keyword evidence="8" id="KW-1185">Reference proteome</keyword>
<dbReference type="GO" id="GO:0140566">
    <property type="term" value="F:histone reader activity"/>
    <property type="evidence" value="ECO:0007669"/>
    <property type="project" value="InterPro"/>
</dbReference>
<gene>
    <name evidence="7" type="ORF">CR513_27812</name>
</gene>
<dbReference type="PANTHER" id="PTHR33304">
    <property type="match status" value="1"/>
</dbReference>
<dbReference type="GO" id="GO:0034244">
    <property type="term" value="P:negative regulation of transcription elongation by RNA polymerase II"/>
    <property type="evidence" value="ECO:0007669"/>
    <property type="project" value="InterPro"/>
</dbReference>
<name>A0A371GIF7_MUCPR</name>
<keyword evidence="5" id="KW-0804">Transcription</keyword>